<feature type="region of interest" description="Disordered" evidence="1">
    <location>
        <begin position="55"/>
        <end position="110"/>
    </location>
</feature>
<comment type="caution">
    <text evidence="2">The sequence shown here is derived from an EMBL/GenBank/DDBJ whole genome shotgun (WGS) entry which is preliminary data.</text>
</comment>
<reference evidence="2 3" key="1">
    <citation type="submission" date="2024-04" db="EMBL/GenBank/DDBJ databases">
        <title>Phyllosticta paracitricarpa is synonymous to the EU quarantine fungus P. citricarpa based on phylogenomic analyses.</title>
        <authorList>
            <consortium name="Lawrence Berkeley National Laboratory"/>
            <person name="Van ingen-buijs V.A."/>
            <person name="Van westerhoven A.C."/>
            <person name="Haridas S."/>
            <person name="Skiadas P."/>
            <person name="Martin F."/>
            <person name="Groenewald J.Z."/>
            <person name="Crous P.W."/>
            <person name="Seidl M.F."/>
        </authorList>
    </citation>
    <scope>NUCLEOTIDE SEQUENCE [LARGE SCALE GENOMIC DNA]</scope>
    <source>
        <strain evidence="2 3">CPC 17464</strain>
    </source>
</reference>
<dbReference type="EMBL" id="JBBPEH010000001">
    <property type="protein sequence ID" value="KAK7544457.1"/>
    <property type="molecule type" value="Genomic_DNA"/>
</dbReference>
<gene>
    <name evidence="2" type="ORF">J3D65DRAFT_654721</name>
</gene>
<proteinExistence type="predicted"/>
<organism evidence="2 3">
    <name type="scientific">Phyllosticta citribraziliensis</name>
    <dbReference type="NCBI Taxonomy" id="989973"/>
    <lineage>
        <taxon>Eukaryota</taxon>
        <taxon>Fungi</taxon>
        <taxon>Dikarya</taxon>
        <taxon>Ascomycota</taxon>
        <taxon>Pezizomycotina</taxon>
        <taxon>Dothideomycetes</taxon>
        <taxon>Dothideomycetes incertae sedis</taxon>
        <taxon>Botryosphaeriales</taxon>
        <taxon>Phyllostictaceae</taxon>
        <taxon>Phyllosticta</taxon>
    </lineage>
</organism>
<dbReference type="GeneID" id="92035387"/>
<accession>A0ABR1MCX9</accession>
<sequence>MKLWSPEDEARVFACVLALKDIKLSKDDCNEISKMMNGDFSGEAIRQRITKKIKKSFEGASPKKELQVETASPGKKSKGADLKKTKTVGAKKRGASALKNDAGDDEVDEE</sequence>
<feature type="non-terminal residue" evidence="2">
    <location>
        <position position="110"/>
    </location>
</feature>
<feature type="compositionally biased region" description="Basic and acidic residues" evidence="1">
    <location>
        <begin position="55"/>
        <end position="67"/>
    </location>
</feature>
<dbReference type="Proteomes" id="UP001360953">
    <property type="component" value="Unassembled WGS sequence"/>
</dbReference>
<evidence type="ECO:0000256" key="1">
    <source>
        <dbReference type="SAM" id="MobiDB-lite"/>
    </source>
</evidence>
<name>A0ABR1MCX9_9PEZI</name>
<keyword evidence="3" id="KW-1185">Reference proteome</keyword>
<evidence type="ECO:0000313" key="2">
    <source>
        <dbReference type="EMBL" id="KAK7544457.1"/>
    </source>
</evidence>
<protein>
    <submittedName>
        <fullName evidence="2">Uncharacterized protein</fullName>
    </submittedName>
</protein>
<feature type="compositionally biased region" description="Basic residues" evidence="1">
    <location>
        <begin position="85"/>
        <end position="94"/>
    </location>
</feature>
<dbReference type="RefSeq" id="XP_066659692.1">
    <property type="nucleotide sequence ID" value="XM_066802481.1"/>
</dbReference>
<evidence type="ECO:0000313" key="3">
    <source>
        <dbReference type="Proteomes" id="UP001360953"/>
    </source>
</evidence>